<evidence type="ECO:0000256" key="1">
    <source>
        <dbReference type="ARBA" id="ARBA00001947"/>
    </source>
</evidence>
<keyword evidence="5" id="KW-0862">Zinc</keyword>
<accession>A0A3B0VU65</accession>
<evidence type="ECO:0000256" key="5">
    <source>
        <dbReference type="ARBA" id="ARBA00022833"/>
    </source>
</evidence>
<dbReference type="InterPro" id="IPR001915">
    <property type="entry name" value="Peptidase_M48"/>
</dbReference>
<keyword evidence="3" id="KW-0479">Metal-binding</keyword>
<organism evidence="8">
    <name type="scientific">hydrothermal vent metagenome</name>
    <dbReference type="NCBI Taxonomy" id="652676"/>
    <lineage>
        <taxon>unclassified sequences</taxon>
        <taxon>metagenomes</taxon>
        <taxon>ecological metagenomes</taxon>
    </lineage>
</organism>
<evidence type="ECO:0000256" key="2">
    <source>
        <dbReference type="ARBA" id="ARBA00022670"/>
    </source>
</evidence>
<dbReference type="Gene3D" id="3.30.2010.10">
    <property type="entry name" value="Metalloproteases ('zincins'), catalytic domain"/>
    <property type="match status" value="1"/>
</dbReference>
<protein>
    <submittedName>
        <fullName evidence="8">Zn-dependent protease with chaperone function</fullName>
    </submittedName>
</protein>
<keyword evidence="2 8" id="KW-0645">Protease</keyword>
<evidence type="ECO:0000259" key="7">
    <source>
        <dbReference type="Pfam" id="PF01435"/>
    </source>
</evidence>
<dbReference type="CDD" id="cd07331">
    <property type="entry name" value="M48C_Oma1_like"/>
    <property type="match status" value="1"/>
</dbReference>
<dbReference type="GO" id="GO:0004222">
    <property type="term" value="F:metalloendopeptidase activity"/>
    <property type="evidence" value="ECO:0007669"/>
    <property type="project" value="InterPro"/>
</dbReference>
<keyword evidence="6" id="KW-0482">Metalloprotease</keyword>
<dbReference type="PANTHER" id="PTHR22726:SF1">
    <property type="entry name" value="METALLOENDOPEPTIDASE OMA1, MITOCHONDRIAL"/>
    <property type="match status" value="1"/>
</dbReference>
<sequence length="272" mass="30039">MNKITLFILVLSTSIFTGCLSSTTQRGSVGIEREQLLLISPAQMNEGGKQAYSAVLKEAQKTHTLMDSNTHIVKRVRRIANRIIPQTVVFRKDAPNWNWEVNVIKSDQLNAWAMPGGKIAFYTGIIEKLNLTDAEIAAIMGHEIAHVLREHGRERASRQTLNQVGLSALSIFTGVRGPALDATALALQVTLTLPNSRTHEIESDRIGVELAARAGYNPYAAVNVWKKMAAQSKGGNPPQMLSTHPSHKNRIKDLKKYAKRVNPLFEAAIKTQ</sequence>
<dbReference type="EMBL" id="UOFC01000128">
    <property type="protein sequence ID" value="VAW47198.1"/>
    <property type="molecule type" value="Genomic_DNA"/>
</dbReference>
<dbReference type="PROSITE" id="PS51257">
    <property type="entry name" value="PROKAR_LIPOPROTEIN"/>
    <property type="match status" value="1"/>
</dbReference>
<reference evidence="8" key="1">
    <citation type="submission" date="2018-06" db="EMBL/GenBank/DDBJ databases">
        <authorList>
            <person name="Zhirakovskaya E."/>
        </authorList>
    </citation>
    <scope>NUCLEOTIDE SEQUENCE</scope>
</reference>
<proteinExistence type="predicted"/>
<dbReference type="InterPro" id="IPR051156">
    <property type="entry name" value="Mito/Outer_Membr_Metalloprot"/>
</dbReference>
<dbReference type="GO" id="GO:0016020">
    <property type="term" value="C:membrane"/>
    <property type="evidence" value="ECO:0007669"/>
    <property type="project" value="TreeGrafter"/>
</dbReference>
<dbReference type="PANTHER" id="PTHR22726">
    <property type="entry name" value="METALLOENDOPEPTIDASE OMA1"/>
    <property type="match status" value="1"/>
</dbReference>
<feature type="domain" description="Peptidase M48" evidence="7">
    <location>
        <begin position="75"/>
        <end position="257"/>
    </location>
</feature>
<dbReference type="GO" id="GO:0051603">
    <property type="term" value="P:proteolysis involved in protein catabolic process"/>
    <property type="evidence" value="ECO:0007669"/>
    <property type="project" value="TreeGrafter"/>
</dbReference>
<gene>
    <name evidence="8" type="ORF">MNBD_GAMMA03-1521</name>
</gene>
<keyword evidence="4" id="KW-0378">Hydrolase</keyword>
<evidence type="ECO:0000256" key="3">
    <source>
        <dbReference type="ARBA" id="ARBA00022723"/>
    </source>
</evidence>
<comment type="cofactor">
    <cofactor evidence="1">
        <name>Zn(2+)</name>
        <dbReference type="ChEBI" id="CHEBI:29105"/>
    </cofactor>
</comment>
<dbReference type="Pfam" id="PF01435">
    <property type="entry name" value="Peptidase_M48"/>
    <property type="match status" value="1"/>
</dbReference>
<evidence type="ECO:0000256" key="6">
    <source>
        <dbReference type="ARBA" id="ARBA00023049"/>
    </source>
</evidence>
<dbReference type="GO" id="GO:0046872">
    <property type="term" value="F:metal ion binding"/>
    <property type="evidence" value="ECO:0007669"/>
    <property type="project" value="UniProtKB-KW"/>
</dbReference>
<evidence type="ECO:0000256" key="4">
    <source>
        <dbReference type="ARBA" id="ARBA00022801"/>
    </source>
</evidence>
<name>A0A3B0VU65_9ZZZZ</name>
<evidence type="ECO:0000313" key="8">
    <source>
        <dbReference type="EMBL" id="VAW47198.1"/>
    </source>
</evidence>
<dbReference type="AlphaFoldDB" id="A0A3B0VU65"/>